<proteinExistence type="inferred from homology"/>
<dbReference type="GO" id="GO:0005829">
    <property type="term" value="C:cytosol"/>
    <property type="evidence" value="ECO:0007669"/>
    <property type="project" value="TreeGrafter"/>
</dbReference>
<protein>
    <submittedName>
        <fullName evidence="3">GAF domain-like protein</fullName>
    </submittedName>
</protein>
<dbReference type="InterPro" id="IPR029016">
    <property type="entry name" value="GAF-like_dom_sf"/>
</dbReference>
<accession>A0AA40F843</accession>
<dbReference type="AlphaFoldDB" id="A0AA40F843"/>
<dbReference type="Gene3D" id="3.30.450.40">
    <property type="match status" value="1"/>
</dbReference>
<sequence length="186" mass="20031">MTDDDGNKVHADASTFSSGVTKEEAYEQVLMQAEGLFFEQRNWVCNLANTASLLWHAYKSMPGASAEVNWAGFYTIDPLSTPQKPQLILAPFQGAVACQTILFGRGVCGTAALKQTTQLVPDVRLFPGHIACDARSLSEIVVPIVVDGRTVAIIDVDCAVVGGFDEVDKRWLERLGGLVGGGCDWP</sequence>
<dbReference type="SUPFAM" id="SSF55781">
    <property type="entry name" value="GAF domain-like"/>
    <property type="match status" value="1"/>
</dbReference>
<dbReference type="FunFam" id="3.30.450.40:FF:000048">
    <property type="entry name" value="Free methionine-R-sulfoxide reductase"/>
    <property type="match status" value="1"/>
</dbReference>
<gene>
    <name evidence="3" type="ORF">B0T18DRAFT_436503</name>
</gene>
<dbReference type="InterPro" id="IPR000614">
    <property type="entry name" value="FRMsr_CS"/>
</dbReference>
<dbReference type="PROSITE" id="PS01320">
    <property type="entry name" value="UPF0067"/>
    <property type="match status" value="1"/>
</dbReference>
<dbReference type="EMBL" id="JAUKUD010000002">
    <property type="protein sequence ID" value="KAK0752496.1"/>
    <property type="molecule type" value="Genomic_DNA"/>
</dbReference>
<dbReference type="Proteomes" id="UP001172155">
    <property type="component" value="Unassembled WGS sequence"/>
</dbReference>
<reference evidence="3" key="1">
    <citation type="submission" date="2023-06" db="EMBL/GenBank/DDBJ databases">
        <title>Genome-scale phylogeny and comparative genomics of the fungal order Sordariales.</title>
        <authorList>
            <consortium name="Lawrence Berkeley National Laboratory"/>
            <person name="Hensen N."/>
            <person name="Bonometti L."/>
            <person name="Westerberg I."/>
            <person name="Brannstrom I.O."/>
            <person name="Guillou S."/>
            <person name="Cros-Aarteil S."/>
            <person name="Calhoun S."/>
            <person name="Haridas S."/>
            <person name="Kuo A."/>
            <person name="Mondo S."/>
            <person name="Pangilinan J."/>
            <person name="Riley R."/>
            <person name="LaButti K."/>
            <person name="Andreopoulos B."/>
            <person name="Lipzen A."/>
            <person name="Chen C."/>
            <person name="Yanf M."/>
            <person name="Daum C."/>
            <person name="Ng V."/>
            <person name="Clum A."/>
            <person name="Steindorff A."/>
            <person name="Ohm R."/>
            <person name="Martin F."/>
            <person name="Silar P."/>
            <person name="Natvig D."/>
            <person name="Lalanne C."/>
            <person name="Gautier V."/>
            <person name="Ament-velasquez S.L."/>
            <person name="Kruys A."/>
            <person name="Hutchinson M.I."/>
            <person name="Powell A.J."/>
            <person name="Barry K."/>
            <person name="Miller A.N."/>
            <person name="Grigoriev I.V."/>
            <person name="Debuchy R."/>
            <person name="Gladieux P."/>
            <person name="Thoren M.H."/>
            <person name="Johannesson H."/>
        </authorList>
    </citation>
    <scope>NUCLEOTIDE SEQUENCE</scope>
    <source>
        <strain evidence="3">SMH3187-1</strain>
    </source>
</reference>
<keyword evidence="4" id="KW-1185">Reference proteome</keyword>
<dbReference type="PANTHER" id="PTHR21021">
    <property type="entry name" value="GAF/PUTATIVE CYTOSKELETAL PROTEIN"/>
    <property type="match status" value="1"/>
</dbReference>
<evidence type="ECO:0000313" key="3">
    <source>
        <dbReference type="EMBL" id="KAK0752496.1"/>
    </source>
</evidence>
<name>A0AA40F843_9PEZI</name>
<dbReference type="InterPro" id="IPR051330">
    <property type="entry name" value="Phosphatase_reg/MetRdx"/>
</dbReference>
<organism evidence="3 4">
    <name type="scientific">Schizothecium vesticola</name>
    <dbReference type="NCBI Taxonomy" id="314040"/>
    <lineage>
        <taxon>Eukaryota</taxon>
        <taxon>Fungi</taxon>
        <taxon>Dikarya</taxon>
        <taxon>Ascomycota</taxon>
        <taxon>Pezizomycotina</taxon>
        <taxon>Sordariomycetes</taxon>
        <taxon>Sordariomycetidae</taxon>
        <taxon>Sordariales</taxon>
        <taxon>Schizotheciaceae</taxon>
        <taxon>Schizothecium</taxon>
    </lineage>
</organism>
<evidence type="ECO:0000256" key="1">
    <source>
        <dbReference type="ARBA" id="ARBA00038454"/>
    </source>
</evidence>
<comment type="similarity">
    <text evidence="1">Belongs to the free Met sulfoxide reductase family.</text>
</comment>
<evidence type="ECO:0000313" key="4">
    <source>
        <dbReference type="Proteomes" id="UP001172155"/>
    </source>
</evidence>
<dbReference type="PANTHER" id="PTHR21021:SF15">
    <property type="entry name" value="FREE METHIONINE-R-SULFOXIDE REDUCTASE"/>
    <property type="match status" value="1"/>
</dbReference>
<evidence type="ECO:0000259" key="2">
    <source>
        <dbReference type="Pfam" id="PF13185"/>
    </source>
</evidence>
<dbReference type="GO" id="GO:0033745">
    <property type="term" value="F:L-methionine-(R)-S-oxide reductase activity"/>
    <property type="evidence" value="ECO:0007669"/>
    <property type="project" value="TreeGrafter"/>
</dbReference>
<dbReference type="InterPro" id="IPR003018">
    <property type="entry name" value="GAF"/>
</dbReference>
<comment type="caution">
    <text evidence="3">The sequence shown here is derived from an EMBL/GenBank/DDBJ whole genome shotgun (WGS) entry which is preliminary data.</text>
</comment>
<feature type="domain" description="GAF" evidence="2">
    <location>
        <begin position="87"/>
        <end position="180"/>
    </location>
</feature>
<dbReference type="Pfam" id="PF13185">
    <property type="entry name" value="GAF_2"/>
    <property type="match status" value="1"/>
</dbReference>